<name>A0ABD5QFR0_9EURY</name>
<sequence>MTRRILLAVDGSEPSIAAVEYAFEVFPDAELTAIHVVDELEAHYGGERADGDPEFFEPIADLAADHGTEIGTRVASGTPAETIVAAAEEMDEIVIGSAGRSGVSRMLLGSVAEAVARGSPVPVTIVGPSR</sequence>
<dbReference type="PANTHER" id="PTHR46268">
    <property type="entry name" value="STRESS RESPONSE PROTEIN NHAX"/>
    <property type="match status" value="1"/>
</dbReference>
<dbReference type="AlphaFoldDB" id="A0ABD5QFR0"/>
<evidence type="ECO:0000313" key="4">
    <source>
        <dbReference type="Proteomes" id="UP001595925"/>
    </source>
</evidence>
<reference evidence="3 4" key="1">
    <citation type="journal article" date="2019" name="Int. J. Syst. Evol. Microbiol.">
        <title>The Global Catalogue of Microorganisms (GCM) 10K type strain sequencing project: providing services to taxonomists for standard genome sequencing and annotation.</title>
        <authorList>
            <consortium name="The Broad Institute Genomics Platform"/>
            <consortium name="The Broad Institute Genome Sequencing Center for Infectious Disease"/>
            <person name="Wu L."/>
            <person name="Ma J."/>
        </authorList>
    </citation>
    <scope>NUCLEOTIDE SEQUENCE [LARGE SCALE GENOMIC DNA]</scope>
    <source>
        <strain evidence="3 4">CGMCC 1.15824</strain>
    </source>
</reference>
<keyword evidence="4" id="KW-1185">Reference proteome</keyword>
<dbReference type="Pfam" id="PF00582">
    <property type="entry name" value="Usp"/>
    <property type="match status" value="1"/>
</dbReference>
<dbReference type="CDD" id="cd00293">
    <property type="entry name" value="USP-like"/>
    <property type="match status" value="1"/>
</dbReference>
<dbReference type="Gene3D" id="3.40.50.12370">
    <property type="match status" value="1"/>
</dbReference>
<protein>
    <submittedName>
        <fullName evidence="3">Universal stress protein</fullName>
    </submittedName>
</protein>
<dbReference type="InterPro" id="IPR006015">
    <property type="entry name" value="Universal_stress_UspA"/>
</dbReference>
<dbReference type="PANTHER" id="PTHR46268:SF24">
    <property type="entry name" value="UNIVERSAL STRESS PROTEIN"/>
    <property type="match status" value="1"/>
</dbReference>
<comment type="caution">
    <text evidence="3">The sequence shown here is derived from an EMBL/GenBank/DDBJ whole genome shotgun (WGS) entry which is preliminary data.</text>
</comment>
<evidence type="ECO:0000256" key="1">
    <source>
        <dbReference type="ARBA" id="ARBA00008791"/>
    </source>
</evidence>
<organism evidence="3 4">
    <name type="scientific">Saliphagus infecundisoli</name>
    <dbReference type="NCBI Taxonomy" id="1849069"/>
    <lineage>
        <taxon>Archaea</taxon>
        <taxon>Methanobacteriati</taxon>
        <taxon>Methanobacteriota</taxon>
        <taxon>Stenosarchaea group</taxon>
        <taxon>Halobacteria</taxon>
        <taxon>Halobacteriales</taxon>
        <taxon>Natrialbaceae</taxon>
        <taxon>Saliphagus</taxon>
    </lineage>
</organism>
<dbReference type="RefSeq" id="WP_224827311.1">
    <property type="nucleotide sequence ID" value="NZ_JAIVEF010000001.1"/>
</dbReference>
<dbReference type="SUPFAM" id="SSF52402">
    <property type="entry name" value="Adenine nucleotide alpha hydrolases-like"/>
    <property type="match status" value="1"/>
</dbReference>
<proteinExistence type="inferred from homology"/>
<comment type="similarity">
    <text evidence="1">Belongs to the universal stress protein A family.</text>
</comment>
<evidence type="ECO:0000259" key="2">
    <source>
        <dbReference type="Pfam" id="PF00582"/>
    </source>
</evidence>
<accession>A0ABD5QFR0</accession>
<evidence type="ECO:0000313" key="3">
    <source>
        <dbReference type="EMBL" id="MFC4988550.1"/>
    </source>
</evidence>
<dbReference type="EMBL" id="JBHSJG010000036">
    <property type="protein sequence ID" value="MFC4988550.1"/>
    <property type="molecule type" value="Genomic_DNA"/>
</dbReference>
<feature type="domain" description="UspA" evidence="2">
    <location>
        <begin position="1"/>
        <end position="126"/>
    </location>
</feature>
<dbReference type="Proteomes" id="UP001595925">
    <property type="component" value="Unassembled WGS sequence"/>
</dbReference>
<dbReference type="PRINTS" id="PR01438">
    <property type="entry name" value="UNVRSLSTRESS"/>
</dbReference>
<dbReference type="InterPro" id="IPR006016">
    <property type="entry name" value="UspA"/>
</dbReference>
<gene>
    <name evidence="3" type="ORF">ACFPFO_12410</name>
</gene>